<dbReference type="Pfam" id="PF00172">
    <property type="entry name" value="Zn_clus"/>
    <property type="match status" value="1"/>
</dbReference>
<name>A0A4T0WX62_9ASCO</name>
<keyword evidence="5" id="KW-1185">Reference proteome</keyword>
<dbReference type="SMART" id="SM00066">
    <property type="entry name" value="GAL4"/>
    <property type="match status" value="1"/>
</dbReference>
<evidence type="ECO:0000313" key="4">
    <source>
        <dbReference type="EMBL" id="TID15028.1"/>
    </source>
</evidence>
<gene>
    <name evidence="4" type="ORF">CANINC_004699</name>
</gene>
<comment type="caution">
    <text evidence="4">The sequence shown here is derived from an EMBL/GenBank/DDBJ whole genome shotgun (WGS) entry which is preliminary data.</text>
</comment>
<dbReference type="Proteomes" id="UP000307173">
    <property type="component" value="Unassembled WGS sequence"/>
</dbReference>
<dbReference type="AlphaFoldDB" id="A0A4T0WX62"/>
<evidence type="ECO:0000313" key="5">
    <source>
        <dbReference type="Proteomes" id="UP000307173"/>
    </source>
</evidence>
<keyword evidence="1" id="KW-0539">Nucleus</keyword>
<sequence>MIIKLTPTAKNTRSDMSCNSNSYSHLCSSNSNTSSSFNEAVNNTKRAHIGKEKKKITRTKTGCLCCRRRKKKCDEKKPGCSGCVRNNLECLYPVQAVSKPKASSSGKFKKSDICYLPYNTSLRSTETNSLACVPSSPTQPSLSSPDSANSSDSESPLASPKLQPFSLNLPVTGNNDAKVSFLSINTINYNPGLFKSHESKSTKHISVKSLLN</sequence>
<dbReference type="OrthoDB" id="3995296at2759"/>
<dbReference type="CDD" id="cd00067">
    <property type="entry name" value="GAL4"/>
    <property type="match status" value="1"/>
</dbReference>
<dbReference type="EMBL" id="SELW01000657">
    <property type="protein sequence ID" value="TID15028.1"/>
    <property type="molecule type" value="Genomic_DNA"/>
</dbReference>
<organism evidence="4 5">
    <name type="scientific">Pichia inconspicua</name>
    <dbReference type="NCBI Taxonomy" id="52247"/>
    <lineage>
        <taxon>Eukaryota</taxon>
        <taxon>Fungi</taxon>
        <taxon>Dikarya</taxon>
        <taxon>Ascomycota</taxon>
        <taxon>Saccharomycotina</taxon>
        <taxon>Pichiomycetes</taxon>
        <taxon>Pichiales</taxon>
        <taxon>Pichiaceae</taxon>
        <taxon>Pichia</taxon>
    </lineage>
</organism>
<dbReference type="GO" id="GO:0008270">
    <property type="term" value="F:zinc ion binding"/>
    <property type="evidence" value="ECO:0007669"/>
    <property type="project" value="InterPro"/>
</dbReference>
<feature type="region of interest" description="Disordered" evidence="2">
    <location>
        <begin position="129"/>
        <end position="159"/>
    </location>
</feature>
<dbReference type="PANTHER" id="PTHR37534:SF46">
    <property type="entry name" value="ZN(II)2CYS6 TRANSCRIPTION FACTOR (EUROFUNG)"/>
    <property type="match status" value="1"/>
</dbReference>
<evidence type="ECO:0000259" key="3">
    <source>
        <dbReference type="PROSITE" id="PS50048"/>
    </source>
</evidence>
<reference evidence="4 5" key="1">
    <citation type="journal article" date="2019" name="Front. Genet.">
        <title>Whole-Genome Sequencing of the Opportunistic Yeast Pathogen Candida inconspicua Uncovers Its Hybrid Origin.</title>
        <authorList>
            <person name="Mixao V."/>
            <person name="Hansen A.P."/>
            <person name="Saus E."/>
            <person name="Boekhout T."/>
            <person name="Lass-Florl C."/>
            <person name="Gabaldon T."/>
        </authorList>
    </citation>
    <scope>NUCLEOTIDE SEQUENCE [LARGE SCALE GENOMIC DNA]</scope>
    <source>
        <strain evidence="4 5">CBS 180</strain>
    </source>
</reference>
<dbReference type="InterPro" id="IPR001138">
    <property type="entry name" value="Zn2Cys6_DnaBD"/>
</dbReference>
<dbReference type="GO" id="GO:0000981">
    <property type="term" value="F:DNA-binding transcription factor activity, RNA polymerase II-specific"/>
    <property type="evidence" value="ECO:0007669"/>
    <property type="project" value="InterPro"/>
</dbReference>
<accession>A0A4T0WX62</accession>
<dbReference type="InterPro" id="IPR036864">
    <property type="entry name" value="Zn2-C6_fun-type_DNA-bd_sf"/>
</dbReference>
<evidence type="ECO:0000256" key="1">
    <source>
        <dbReference type="ARBA" id="ARBA00023242"/>
    </source>
</evidence>
<protein>
    <recommendedName>
        <fullName evidence="3">Zn(2)-C6 fungal-type domain-containing protein</fullName>
    </recommendedName>
</protein>
<dbReference type="PANTHER" id="PTHR37534">
    <property type="entry name" value="TRANSCRIPTIONAL ACTIVATOR PROTEIN UGA3"/>
    <property type="match status" value="1"/>
</dbReference>
<feature type="compositionally biased region" description="Low complexity" evidence="2">
    <location>
        <begin position="134"/>
        <end position="159"/>
    </location>
</feature>
<feature type="domain" description="Zn(2)-C6 fungal-type" evidence="3">
    <location>
        <begin position="62"/>
        <end position="92"/>
    </location>
</feature>
<dbReference type="PROSITE" id="PS50048">
    <property type="entry name" value="ZN2_CY6_FUNGAL_2"/>
    <property type="match status" value="1"/>
</dbReference>
<dbReference type="SUPFAM" id="SSF57701">
    <property type="entry name" value="Zn2/Cys6 DNA-binding domain"/>
    <property type="match status" value="1"/>
</dbReference>
<dbReference type="Gene3D" id="4.10.240.10">
    <property type="entry name" value="Zn(2)-C6 fungal-type DNA-binding domain"/>
    <property type="match status" value="1"/>
</dbReference>
<proteinExistence type="predicted"/>
<evidence type="ECO:0000256" key="2">
    <source>
        <dbReference type="SAM" id="MobiDB-lite"/>
    </source>
</evidence>
<dbReference type="STRING" id="52247.A0A4T0WX62"/>
<dbReference type="PROSITE" id="PS00463">
    <property type="entry name" value="ZN2_CY6_FUNGAL_1"/>
    <property type="match status" value="1"/>
</dbReference>